<evidence type="ECO:0000259" key="4">
    <source>
        <dbReference type="SMART" id="SM01308"/>
    </source>
</evidence>
<dbReference type="Proteomes" id="UP000245591">
    <property type="component" value="Unassembled WGS sequence"/>
</dbReference>
<dbReference type="InterPro" id="IPR028268">
    <property type="entry name" value="Pianissimo_fam"/>
</dbReference>
<feature type="region of interest" description="Disordered" evidence="2">
    <location>
        <begin position="621"/>
        <end position="688"/>
    </location>
</feature>
<dbReference type="InterPro" id="IPR029451">
    <property type="entry name" value="RICTOR_M"/>
</dbReference>
<reference evidence="6 7" key="1">
    <citation type="journal article" date="2018" name="MBio">
        <title>Comparative Genomics Reveals the Core Gene Toolbox for the Fungus-Insect Symbiosis.</title>
        <authorList>
            <person name="Wang Y."/>
            <person name="Stata M."/>
            <person name="Wang W."/>
            <person name="Stajich J.E."/>
            <person name="White M.M."/>
            <person name="Moncalvo J.M."/>
        </authorList>
    </citation>
    <scope>NUCLEOTIDE SEQUENCE [LARGE SCALE GENOMIC DNA]</scope>
    <source>
        <strain evidence="6 7">AUS-126-30</strain>
    </source>
</reference>
<keyword evidence="7" id="KW-1185">Reference proteome</keyword>
<feature type="domain" description="Rapamycin-insensitive companion of mTOR" evidence="5">
    <location>
        <begin position="1291"/>
        <end position="1363"/>
    </location>
</feature>
<dbReference type="PANTHER" id="PTHR13298">
    <property type="entry name" value="CYTOSOLIC REGULATOR PIANISSIMO"/>
    <property type="match status" value="1"/>
</dbReference>
<evidence type="ECO:0000259" key="5">
    <source>
        <dbReference type="SMART" id="SM01310"/>
    </source>
</evidence>
<dbReference type="EMBL" id="MBFU01000052">
    <property type="protein sequence ID" value="PWA02839.1"/>
    <property type="molecule type" value="Genomic_DNA"/>
</dbReference>
<dbReference type="Pfam" id="PF14666">
    <property type="entry name" value="RICTOR_M"/>
    <property type="match status" value="1"/>
</dbReference>
<evidence type="ECO:0008006" key="8">
    <source>
        <dbReference type="Google" id="ProtNLM"/>
    </source>
</evidence>
<comment type="similarity">
    <text evidence="1">Belongs to the RICTOR family.</text>
</comment>
<accession>A0A2U1JCV2</accession>
<dbReference type="SMART" id="SM01308">
    <property type="entry name" value="RICTOR_N"/>
    <property type="match status" value="1"/>
</dbReference>
<sequence>MSQNESEPLLDWNEMLNLIGVFGSVPQSVGSRARSASGSTLNKKPENSRAGKLIEHFSQSISDYEYAIIRLCEWDEKGDPFEIKKDIEHLLDLNEYYESFQIRKEVLDLAIIHIPRLFSHQNHIIRMKTYSIIQSVIEFEDLWKIKSYLEITLSKALLEPDKYISEREQALKFIRWTINKANVNQPPIQEQENDENDEDTQALLREYKEKLWNCTLVTNLIIRTFISIVEQPEDKMRNMVFETLCEILIIKPQVLVKNNCIKVLVNGALDGPYHVTVAVISSLQHFIDNPENRKYISPNQEFEVIVSALTSDDDTTEMGKERAKIAVYILSQLLKSWSGLQYIVSGNNSIIRSVFQSIETIPTHRNTILGMLFDLFGLAEKFDKSKQENKTGYKKDVTSLENISDLLPNIEKSIFPLANEFRPTEYYRTLIFIQFINLGLFHSLFVALRQEKDTETIEAIATLMKWMFRNPYLHLPKKSMQSMQSQLNLRSIANESLDPYETKIYTLLSASENEKSLGLEINSNFETSTFPSKKWMKNIHYRKLFDINSSKIVKVSYKTTPPSQLLSPQSTNNQQLVRRSQSGFLKNQSLSKKSSNYDINQGVSVGSGILLGSGSTSTSGTSASVFPVSTSSSNLAFSPKSAKTGGMPTGDSPQKNENSKNKSTDTRRTSSSFGRTSMGGDSIKNSPGISLLNYNKGRKISAVAINLEGNATRTGSKPGILKNTNKPPAGTGTKANESLLYGRFSIDSKQGFENSFGQESSEFIVDKNFIMNFESKPNSKPGISIITSNLNKNNNTDMAQFPYSAITLPNKTGSQFTNHKNTSSPSGFNNLQNQFFTNNQFQRQPVFQKKLLAQRKENFLKLLDKSLVLKKVSYFDWDWDIINQILFDDILMDKQILDDLIKNSLFLHRLARFYMPSGCDFCGIVESSLCVMCSEAGIQLIKVLMFSGDGMLFVDESNLVSDIVSHLLKLRNSDKHGYNYPDREVSCFTIANMSINPTTKIYFNMLREIGQSSGGLGLLEQHNLFDTYYKLVDKENPVNISYLLEYILNSIDCYRDGHGRLLVNKLIASPVESYNLSVFPLLFRLSTSGILCLTKEEALDLVLDWSIPGLIRLLYSPHINVSKEAVHTLVCIFDYFLHQREKEGEYINDDDFWFADYFLLKNPKLDLIEPQILRPLLLKLASTDKGVQYLEDLDLLEPEMDSWKEEVGINFVFRTELQIAKDLAHGPLFSNSSLSSDSFSSFKTKEIPEHLFGQLSYCKKGIAALNKSDITTLLAETLGNIEWDSTDYSDILGLKATLLAIGSICVSDDGFLLMEKRNVISQVLQVAQMATVASLKGTCIFVIGQISRNKSASKILANSGWVFCYSHTNMYQYAVPPSISFFFKTGDWRKNNSILENIVPPKSILANPKIFEKGDNISETSQDSIDNIKNSELKPAEGSFDHGSSLTLESGEQKTKNRYLDTSTQNNGYGSIDFSVVHKDLDSIQIEILTSICNMTSQITIIQNSKVLTRLRASHPHYFRIEKLFEIVLHILSCFKFRLSTRRFILGLFDVNYTTFLVHSPYYKTHTRTEYEFGSSQMSFSNPKSTPHLPLPTPTFSSFTLNGNSA</sequence>
<evidence type="ECO:0000256" key="1">
    <source>
        <dbReference type="ARBA" id="ARBA00008878"/>
    </source>
</evidence>
<dbReference type="Pfam" id="PF14668">
    <property type="entry name" value="RICTOR_V"/>
    <property type="match status" value="1"/>
</dbReference>
<dbReference type="InterPro" id="IPR029452">
    <property type="entry name" value="RICTOR_V"/>
</dbReference>
<feature type="domain" description="Rapamycin-insensitive companion of mTOR middle" evidence="3">
    <location>
        <begin position="854"/>
        <end position="1088"/>
    </location>
</feature>
<evidence type="ECO:0000313" key="6">
    <source>
        <dbReference type="EMBL" id="PWA02839.1"/>
    </source>
</evidence>
<feature type="compositionally biased region" description="Polar residues" evidence="2">
    <location>
        <begin position="1594"/>
        <end position="1606"/>
    </location>
</feature>
<evidence type="ECO:0000313" key="7">
    <source>
        <dbReference type="Proteomes" id="UP000245591"/>
    </source>
</evidence>
<feature type="region of interest" description="Disordered" evidence="2">
    <location>
        <begin position="716"/>
        <end position="735"/>
    </location>
</feature>
<dbReference type="SUPFAM" id="SSF48371">
    <property type="entry name" value="ARM repeat"/>
    <property type="match status" value="2"/>
</dbReference>
<evidence type="ECO:0000256" key="2">
    <source>
        <dbReference type="SAM" id="MobiDB-lite"/>
    </source>
</evidence>
<dbReference type="SMART" id="SM01310">
    <property type="entry name" value="RICTOR_V"/>
    <property type="match status" value="1"/>
</dbReference>
<dbReference type="InterPro" id="IPR029453">
    <property type="entry name" value="Rictor_IV"/>
</dbReference>
<gene>
    <name evidence="6" type="ORF">BB558_001018</name>
</gene>
<dbReference type="InterPro" id="IPR028267">
    <property type="entry name" value="Pianissimo_N"/>
</dbReference>
<dbReference type="GO" id="GO:0038203">
    <property type="term" value="P:TORC2 signaling"/>
    <property type="evidence" value="ECO:0007669"/>
    <property type="project" value="TreeGrafter"/>
</dbReference>
<dbReference type="PANTHER" id="PTHR13298:SF11">
    <property type="entry name" value="RAPAMYCIN-INSENSITIVE COMPANION OF MTOR"/>
    <property type="match status" value="1"/>
</dbReference>
<dbReference type="Pfam" id="PF14664">
    <property type="entry name" value="RICTOR_N"/>
    <property type="match status" value="1"/>
</dbReference>
<feature type="compositionally biased region" description="Low complexity" evidence="2">
    <location>
        <begin position="621"/>
        <end position="633"/>
    </location>
</feature>
<comment type="caution">
    <text evidence="6">The sequence shown here is derived from an EMBL/GenBank/DDBJ whole genome shotgun (WGS) entry which is preliminary data.</text>
</comment>
<name>A0A2U1JCV2_SMIAN</name>
<feature type="region of interest" description="Disordered" evidence="2">
    <location>
        <begin position="1435"/>
        <end position="1456"/>
    </location>
</feature>
<dbReference type="InterPro" id="IPR016024">
    <property type="entry name" value="ARM-type_fold"/>
</dbReference>
<feature type="compositionally biased region" description="Basic and acidic residues" evidence="2">
    <location>
        <begin position="657"/>
        <end position="668"/>
    </location>
</feature>
<evidence type="ECO:0000259" key="3">
    <source>
        <dbReference type="SMART" id="SM01307"/>
    </source>
</evidence>
<protein>
    <recommendedName>
        <fullName evidence="8">Rapamycin-insensitive companion of mTOR domain-containing protein</fullName>
    </recommendedName>
</protein>
<feature type="domain" description="Rapamycin-insensitive companion of mTOR N-terminal" evidence="4">
    <location>
        <begin position="87"/>
        <end position="476"/>
    </location>
</feature>
<dbReference type="Pfam" id="PF14663">
    <property type="entry name" value="RasGEF_N_2"/>
    <property type="match status" value="1"/>
</dbReference>
<dbReference type="SMART" id="SM01307">
    <property type="entry name" value="RICTOR_M"/>
    <property type="match status" value="1"/>
</dbReference>
<proteinExistence type="inferred from homology"/>
<feature type="region of interest" description="Disordered" evidence="2">
    <location>
        <begin position="1583"/>
        <end position="1606"/>
    </location>
</feature>
<organism evidence="6 7">
    <name type="scientific">Smittium angustum</name>
    <dbReference type="NCBI Taxonomy" id="133377"/>
    <lineage>
        <taxon>Eukaryota</taxon>
        <taxon>Fungi</taxon>
        <taxon>Fungi incertae sedis</taxon>
        <taxon>Zoopagomycota</taxon>
        <taxon>Kickxellomycotina</taxon>
        <taxon>Harpellomycetes</taxon>
        <taxon>Harpellales</taxon>
        <taxon>Legeriomycetaceae</taxon>
        <taxon>Smittium</taxon>
    </lineage>
</organism>
<feature type="compositionally biased region" description="Low complexity" evidence="2">
    <location>
        <begin position="669"/>
        <end position="680"/>
    </location>
</feature>
<dbReference type="GO" id="GO:0031932">
    <property type="term" value="C:TORC2 complex"/>
    <property type="evidence" value="ECO:0007669"/>
    <property type="project" value="InterPro"/>
</dbReference>